<name>A0A4R8M8M2_9BACT</name>
<gene>
    <name evidence="1" type="ORF">C8D99_104127</name>
</gene>
<proteinExistence type="predicted"/>
<dbReference type="Proteomes" id="UP000295066">
    <property type="component" value="Unassembled WGS sequence"/>
</dbReference>
<protein>
    <submittedName>
        <fullName evidence="1">Uncharacterized protein</fullName>
    </submittedName>
</protein>
<reference evidence="1 2" key="1">
    <citation type="submission" date="2019-03" db="EMBL/GenBank/DDBJ databases">
        <title>Genomic Encyclopedia of Type Strains, Phase IV (KMG-IV): sequencing the most valuable type-strain genomes for metagenomic binning, comparative biology and taxonomic classification.</title>
        <authorList>
            <person name="Goeker M."/>
        </authorList>
    </citation>
    <scope>NUCLEOTIDE SEQUENCE [LARGE SCALE GENOMIC DNA]</scope>
    <source>
        <strain evidence="1 2">DSM 25964</strain>
    </source>
</reference>
<dbReference type="RefSeq" id="WP_133956945.1">
    <property type="nucleotide sequence ID" value="NZ_SORI01000004.1"/>
</dbReference>
<comment type="caution">
    <text evidence="1">The sequence shown here is derived from an EMBL/GenBank/DDBJ whole genome shotgun (WGS) entry which is preliminary data.</text>
</comment>
<sequence>MPKYSSYIELSPYYESVVDLDAEERNPNLWQEYIVHEDMKIALDKICQSIKEETKDARRSFWIHGAYGTGKSYAAIVLKHLFEDPIEDIKPFLSKEILLPYRNKFVSIRERGEFLVVWKSGCTGIKNGVHLMMEMEAAICEKLRQKFGEKVYYGSSSLVRSVKDKLNDRSINWEHVFHDQEFGLFEEFGSLEELKSEIMGNDLKATDRVAMIIKEKGWGLFNSVDQFQEWLKDIIAGNKLTDTGIVFIWDEFTGFLRDCGDDNVLQRLSEYCKQQPFYMCLIVHRDPGWVENMGEQTYQRIMHRYHELEFHISESAAYDLIGNSIWIRPGMEEQWKEIKAKLMQSLKNDVHEFDNLEMERKQDRLSQLCPLHPMTLSMLAIVAQNFGASQRTLFRFMKDLSEADENVGFIHFINKYGPDDWRWLTPDFLWDYFFTRDSDVKDLSSDARKCYQHYIEKRDYAGNETGQHVFKAIMLLIAVMSTTRTTHLYSRLNNGRVSPTQKCLYLCFSGQLTKEDLDKYLELFQENGLLRLDKSSSGDVRLELPYSGNADVFSIRLEQIQRKYTRYELFKKKGEIADALEGRIWADDDATSRRVTVCACSSETNSINRRHADLLDELKKSPYAVGVLVIVLKESSEYQTLHDKLKSMAAEDETNHLVTCVLKEPLTDDFLNRWHEKITHKELAAEEGKKGSADKYENEAEQMLLAWVQSAVSNKITAFYKDRVFSAWGKDDLSRQLKDGVIFRIFSAAPERIVSTSTAFKGATESAALSGISGKATSSQLNNILQPLQTAKVYEAASIDELVRYEGSNVVARTVSQLSRYINDTLSKGTRVHLDQMWSDLQKEPFGYFNSLACAGILGAVLRFYVNGQFYWIDETNNTHILTEQTMASMILKICKGQMIGNTLSCGSKAWQNFKEYIQCIFALTDADVVSEEQARKYMREKLVTTGLPFWVMKYLREESFGSVEAKKKACEIVENIGAFINGAESSTEIMENTVALFNGMGPLRKNMTEAFADKKKLSEAFRFFVAEASPPLRVLMEQMDVSSGDLISRIKQVLQSAVYTWSEEDVKTKLDELCWEYELVFVVNSAMGTSCRSISLIGEQLSNYFRSMIVPGIVIETFEKDWTEALRLLSKISKGIFLPPSDQRPGILQVLKTHSKAAWQFVTSSKLMLEEYLRKRGISCQEKELEEIISSLKPVPYDSPEAHFSDTIDRQLGKIEISRNKEELLSIWKEISGTESISEWCKKYATPIQWVVPENDLEHFRILKSIQEIQPVDGGVLKKTLSFFKNTAISYLQNPEYVQNRFFAKVGSEFKDLFSINRDRLLADIRNQLGVDAYGWALKAPEITNILSEFRKKELKMQYLQDVQEKIASMSENTLKNKLSALLDEHPELGYYFVE</sequence>
<dbReference type="EMBL" id="SORI01000004">
    <property type="protein sequence ID" value="TDY61883.1"/>
    <property type="molecule type" value="Genomic_DNA"/>
</dbReference>
<keyword evidence="2" id="KW-1185">Reference proteome</keyword>
<dbReference type="SUPFAM" id="SSF52540">
    <property type="entry name" value="P-loop containing nucleoside triphosphate hydrolases"/>
    <property type="match status" value="1"/>
</dbReference>
<accession>A0A4R8M8M2</accession>
<evidence type="ECO:0000313" key="1">
    <source>
        <dbReference type="EMBL" id="TDY61883.1"/>
    </source>
</evidence>
<organism evidence="1 2">
    <name type="scientific">Aminivibrio pyruvatiphilus</name>
    <dbReference type="NCBI Taxonomy" id="1005740"/>
    <lineage>
        <taxon>Bacteria</taxon>
        <taxon>Thermotogati</taxon>
        <taxon>Synergistota</taxon>
        <taxon>Synergistia</taxon>
        <taxon>Synergistales</taxon>
        <taxon>Aminobacteriaceae</taxon>
        <taxon>Aminivibrio</taxon>
    </lineage>
</organism>
<evidence type="ECO:0000313" key="2">
    <source>
        <dbReference type="Proteomes" id="UP000295066"/>
    </source>
</evidence>
<dbReference type="OrthoDB" id="9812271at2"/>
<dbReference type="InterPro" id="IPR027417">
    <property type="entry name" value="P-loop_NTPase"/>
</dbReference>